<dbReference type="InterPro" id="IPR015285">
    <property type="entry name" value="RIO2_wHTH_N"/>
</dbReference>
<reference evidence="23" key="1">
    <citation type="submission" date="2018-04" db="EMBL/GenBank/DDBJ databases">
        <title>Transcriptome assembly of Sipha flava.</title>
        <authorList>
            <person name="Scully E.D."/>
            <person name="Geib S.M."/>
            <person name="Palmer N.A."/>
            <person name="Koch K."/>
            <person name="Bradshaw J."/>
            <person name="Heng-Moss T."/>
            <person name="Sarath G."/>
        </authorList>
    </citation>
    <scope>NUCLEOTIDE SEQUENCE</scope>
</reference>
<comment type="subunit">
    <text evidence="17">Associated with late 40S pre-ribosomal particles. Interacts with PLK1 (via its N-terminus).</text>
</comment>
<dbReference type="FunFam" id="1.10.10.10:FF:000053">
    <property type="entry name" value="Serine/threonine-protein kinase RIO2"/>
    <property type="match status" value="1"/>
</dbReference>
<evidence type="ECO:0000256" key="8">
    <source>
        <dbReference type="ARBA" id="ARBA00022553"/>
    </source>
</evidence>
<keyword evidence="8" id="KW-0597">Phosphoprotein</keyword>
<evidence type="ECO:0000313" key="26">
    <source>
        <dbReference type="RefSeq" id="XP_025424471.1"/>
    </source>
</evidence>
<dbReference type="EMBL" id="GGMS01007709">
    <property type="protein sequence ID" value="MBY76912.1"/>
    <property type="molecule type" value="Transcribed_RNA"/>
</dbReference>
<sequence>MGKLNVAMLRYLTREDFRVLTAIEMGMKNHELVPATLAASIANLHHGGVHKILKELCKHRLLSYERGKHYDGYRLTNTGYDYLALKTLTSRQLISSFGNQIGVGKESNIYVVADSDDKPICLKLHRLGRTCFRNLKEKRDYHGRRHKAGWLYLSRISATKEYAYMVALSKRDFPVPKPIDVNRHCVLMELVDGHPLCRLYEVESVENLYDDLMNLIVRFAQHGVIHGDFNEFNIMINNEEKPIVIDFPQMMSFSHPNAEMYFDRDVNCIREFFKKRFNYESHLYPTFEDVVREEFLDVEVSASGFTKNMDQLLLHEIGMINNIEEGCDEESDFYDSEKEEVEHLAKRVDELMNEESSTVLGNSSVPHSQEKFDNLKSDSEEYISLSDNDDNESIASSKVCYSDIHSVRSMSTTTTIPPEVIRDRVKKSLEKRERAKVRHRNLAKGEASAVNRQRRENKDIIKDSFGIWG</sequence>
<evidence type="ECO:0000256" key="17">
    <source>
        <dbReference type="ARBA" id="ARBA00064676"/>
    </source>
</evidence>
<evidence type="ECO:0000256" key="6">
    <source>
        <dbReference type="ARBA" id="ARBA00022517"/>
    </source>
</evidence>
<evidence type="ECO:0000259" key="22">
    <source>
        <dbReference type="SMART" id="SM00090"/>
    </source>
</evidence>
<evidence type="ECO:0000256" key="5">
    <source>
        <dbReference type="ARBA" id="ARBA00022490"/>
    </source>
</evidence>
<comment type="cofactor">
    <cofactor evidence="1">
        <name>Mg(2+)</name>
        <dbReference type="ChEBI" id="CHEBI:18420"/>
    </cofactor>
</comment>
<comment type="catalytic activity">
    <reaction evidence="15">
        <text>L-threonyl-[protein] + ATP = O-phospho-L-threonyl-[protein] + ADP + H(+)</text>
        <dbReference type="Rhea" id="RHEA:46608"/>
        <dbReference type="Rhea" id="RHEA-COMP:11060"/>
        <dbReference type="Rhea" id="RHEA-COMP:11605"/>
        <dbReference type="ChEBI" id="CHEBI:15378"/>
        <dbReference type="ChEBI" id="CHEBI:30013"/>
        <dbReference type="ChEBI" id="CHEBI:30616"/>
        <dbReference type="ChEBI" id="CHEBI:61977"/>
        <dbReference type="ChEBI" id="CHEBI:456216"/>
        <dbReference type="EC" id="2.7.11.1"/>
    </reaction>
</comment>
<evidence type="ECO:0000256" key="20">
    <source>
        <dbReference type="ARBA" id="ARBA00076005"/>
    </source>
</evidence>
<dbReference type="GO" id="GO:0005634">
    <property type="term" value="C:nucleus"/>
    <property type="evidence" value="ECO:0007669"/>
    <property type="project" value="TreeGrafter"/>
</dbReference>
<dbReference type="Pfam" id="PF01163">
    <property type="entry name" value="RIO1"/>
    <property type="match status" value="1"/>
</dbReference>
<comment type="similarity">
    <text evidence="3">Belongs to the protein kinase superfamily. RIO-type Ser/Thr kinase family.</text>
</comment>
<dbReference type="InterPro" id="IPR018934">
    <property type="entry name" value="RIO_dom"/>
</dbReference>
<evidence type="ECO:0000256" key="4">
    <source>
        <dbReference type="ARBA" id="ARBA00012513"/>
    </source>
</evidence>
<evidence type="ECO:0000256" key="3">
    <source>
        <dbReference type="ARBA" id="ARBA00009196"/>
    </source>
</evidence>
<feature type="domain" description="RIO kinase" evidence="22">
    <location>
        <begin position="66"/>
        <end position="297"/>
    </location>
</feature>
<dbReference type="Pfam" id="PF09202">
    <property type="entry name" value="Rio2_N"/>
    <property type="match status" value="1"/>
</dbReference>
<evidence type="ECO:0000256" key="19">
    <source>
        <dbReference type="ARBA" id="ARBA00068837"/>
    </source>
</evidence>
<evidence type="ECO:0000313" key="23">
    <source>
        <dbReference type="EMBL" id="MBY76912.1"/>
    </source>
</evidence>
<comment type="catalytic activity">
    <reaction evidence="16">
        <text>L-seryl-[protein] + ATP = O-phospho-L-seryl-[protein] + ADP + H(+)</text>
        <dbReference type="Rhea" id="RHEA:17989"/>
        <dbReference type="Rhea" id="RHEA-COMP:9863"/>
        <dbReference type="Rhea" id="RHEA-COMP:11604"/>
        <dbReference type="ChEBI" id="CHEBI:15378"/>
        <dbReference type="ChEBI" id="CHEBI:29999"/>
        <dbReference type="ChEBI" id="CHEBI:30616"/>
        <dbReference type="ChEBI" id="CHEBI:83421"/>
        <dbReference type="ChEBI" id="CHEBI:456216"/>
        <dbReference type="EC" id="2.7.11.1"/>
    </reaction>
</comment>
<dbReference type="PROSITE" id="PS01245">
    <property type="entry name" value="RIO1"/>
    <property type="match status" value="1"/>
</dbReference>
<dbReference type="InterPro" id="IPR018935">
    <property type="entry name" value="RIO_kinase_CS"/>
</dbReference>
<dbReference type="Proteomes" id="UP000694846">
    <property type="component" value="Unplaced"/>
</dbReference>
<protein>
    <recommendedName>
        <fullName evidence="18">Serine/threonine-protein kinase RIO2</fullName>
        <ecNumber evidence="4">2.7.11.1</ecNumber>
    </recommendedName>
    <alternativeName>
        <fullName evidence="20">RIO kinase 2</fullName>
    </alternativeName>
    <alternativeName>
        <fullName evidence="19">Serine/threonine-protein kinase rio2</fullName>
    </alternativeName>
</protein>
<dbReference type="GO" id="GO:0046872">
    <property type="term" value="F:metal ion binding"/>
    <property type="evidence" value="ECO:0007669"/>
    <property type="project" value="UniProtKB-KW"/>
</dbReference>
<evidence type="ECO:0000313" key="25">
    <source>
        <dbReference type="RefSeq" id="XP_025424470.1"/>
    </source>
</evidence>
<dbReference type="SUPFAM" id="SSF46785">
    <property type="entry name" value="Winged helix' DNA-binding domain"/>
    <property type="match status" value="1"/>
</dbReference>
<dbReference type="RefSeq" id="XP_025424470.1">
    <property type="nucleotide sequence ID" value="XM_025568685.1"/>
</dbReference>
<gene>
    <name evidence="23" type="primary">Riok2</name>
    <name evidence="25 26" type="synonym">LOC112693564</name>
    <name evidence="23" type="ORF">g.130464</name>
</gene>
<accession>A0A2S2QIA0</accession>
<evidence type="ECO:0000256" key="15">
    <source>
        <dbReference type="ARBA" id="ARBA00047899"/>
    </source>
</evidence>
<dbReference type="GO" id="GO:0005524">
    <property type="term" value="F:ATP binding"/>
    <property type="evidence" value="ECO:0007669"/>
    <property type="project" value="UniProtKB-KW"/>
</dbReference>
<dbReference type="InterPro" id="IPR036388">
    <property type="entry name" value="WH-like_DNA-bd_sf"/>
</dbReference>
<evidence type="ECO:0000256" key="12">
    <source>
        <dbReference type="ARBA" id="ARBA00022777"/>
    </source>
</evidence>
<dbReference type="GO" id="GO:0030688">
    <property type="term" value="C:preribosome, small subunit precursor"/>
    <property type="evidence" value="ECO:0007669"/>
    <property type="project" value="TreeGrafter"/>
</dbReference>
<dbReference type="GO" id="GO:0005829">
    <property type="term" value="C:cytosol"/>
    <property type="evidence" value="ECO:0007669"/>
    <property type="project" value="TreeGrafter"/>
</dbReference>
<dbReference type="CDD" id="cd05144">
    <property type="entry name" value="RIO2_C"/>
    <property type="match status" value="1"/>
</dbReference>
<evidence type="ECO:0000256" key="18">
    <source>
        <dbReference type="ARBA" id="ARBA00068353"/>
    </source>
</evidence>
<keyword evidence="5" id="KW-0963">Cytoplasm</keyword>
<evidence type="ECO:0000256" key="7">
    <source>
        <dbReference type="ARBA" id="ARBA00022527"/>
    </source>
</evidence>
<evidence type="ECO:0000256" key="9">
    <source>
        <dbReference type="ARBA" id="ARBA00022679"/>
    </source>
</evidence>
<dbReference type="SUPFAM" id="SSF56112">
    <property type="entry name" value="Protein kinase-like (PK-like)"/>
    <property type="match status" value="1"/>
</dbReference>
<dbReference type="EC" id="2.7.11.1" evidence="4"/>
<evidence type="ECO:0000256" key="1">
    <source>
        <dbReference type="ARBA" id="ARBA00001946"/>
    </source>
</evidence>
<dbReference type="AlphaFoldDB" id="A0A2S2QIA0"/>
<keyword evidence="14" id="KW-0460">Magnesium</keyword>
<dbReference type="InterPro" id="IPR036390">
    <property type="entry name" value="WH_DNA-bd_sf"/>
</dbReference>
<dbReference type="FunFam" id="1.10.510.10:FF:000307">
    <property type="entry name" value="Serine/threonine-protein kinase RIO2"/>
    <property type="match status" value="1"/>
</dbReference>
<evidence type="ECO:0000256" key="13">
    <source>
        <dbReference type="ARBA" id="ARBA00022840"/>
    </source>
</evidence>
<dbReference type="InterPro" id="IPR000687">
    <property type="entry name" value="RIO_kinase"/>
</dbReference>
<dbReference type="PANTHER" id="PTHR45852">
    <property type="entry name" value="SER/THR-PROTEIN KINASE RIO2"/>
    <property type="match status" value="1"/>
</dbReference>
<evidence type="ECO:0000313" key="24">
    <source>
        <dbReference type="Proteomes" id="UP000694846"/>
    </source>
</evidence>
<keyword evidence="6" id="KW-0690">Ribosome biogenesis</keyword>
<keyword evidence="7" id="KW-0723">Serine/threonine-protein kinase</keyword>
<keyword evidence="24" id="KW-1185">Reference proteome</keyword>
<keyword evidence="11" id="KW-0547">Nucleotide-binding</keyword>
<organism evidence="23">
    <name type="scientific">Sipha flava</name>
    <name type="common">yellow sugarcane aphid</name>
    <dbReference type="NCBI Taxonomy" id="143950"/>
    <lineage>
        <taxon>Eukaryota</taxon>
        <taxon>Metazoa</taxon>
        <taxon>Ecdysozoa</taxon>
        <taxon>Arthropoda</taxon>
        <taxon>Hexapoda</taxon>
        <taxon>Insecta</taxon>
        <taxon>Pterygota</taxon>
        <taxon>Neoptera</taxon>
        <taxon>Paraneoptera</taxon>
        <taxon>Hemiptera</taxon>
        <taxon>Sternorrhyncha</taxon>
        <taxon>Aphidomorpha</taxon>
        <taxon>Aphidoidea</taxon>
        <taxon>Aphididae</taxon>
        <taxon>Sipha</taxon>
    </lineage>
</organism>
<keyword evidence="10" id="KW-0479">Metal-binding</keyword>
<dbReference type="FunFam" id="3.30.200.20:FF:000052">
    <property type="entry name" value="Serine/threonine-protein kinase RIO2"/>
    <property type="match status" value="1"/>
</dbReference>
<evidence type="ECO:0000256" key="16">
    <source>
        <dbReference type="ARBA" id="ARBA00048679"/>
    </source>
</evidence>
<dbReference type="Gene3D" id="1.10.10.10">
    <property type="entry name" value="Winged helix-like DNA-binding domain superfamily/Winged helix DNA-binding domain"/>
    <property type="match status" value="1"/>
</dbReference>
<evidence type="ECO:0000256" key="10">
    <source>
        <dbReference type="ARBA" id="ARBA00022723"/>
    </source>
</evidence>
<evidence type="ECO:0000256" key="11">
    <source>
        <dbReference type="ARBA" id="ARBA00022741"/>
    </source>
</evidence>
<keyword evidence="9" id="KW-0808">Transferase</keyword>
<comment type="subcellular location">
    <subcellularLocation>
        <location evidence="2">Cytoplasm</location>
    </subcellularLocation>
</comment>
<dbReference type="OrthoDB" id="10258631at2759"/>
<name>A0A2S2QIA0_9HEMI</name>
<evidence type="ECO:0000256" key="14">
    <source>
        <dbReference type="ARBA" id="ARBA00022842"/>
    </source>
</evidence>
<dbReference type="SMART" id="SM00090">
    <property type="entry name" value="RIO"/>
    <property type="match status" value="1"/>
</dbReference>
<dbReference type="InterPro" id="IPR011009">
    <property type="entry name" value="Kinase-like_dom_sf"/>
</dbReference>
<dbReference type="RefSeq" id="XP_025424471.1">
    <property type="nucleotide sequence ID" value="XM_025568686.1"/>
</dbReference>
<dbReference type="PANTHER" id="PTHR45852:SF1">
    <property type="entry name" value="SERINE_THREONINE-PROTEIN KINASE RIO2"/>
    <property type="match status" value="1"/>
</dbReference>
<dbReference type="InterPro" id="IPR030484">
    <property type="entry name" value="Rio2"/>
</dbReference>
<dbReference type="GO" id="GO:0030490">
    <property type="term" value="P:maturation of SSU-rRNA"/>
    <property type="evidence" value="ECO:0007669"/>
    <property type="project" value="TreeGrafter"/>
</dbReference>
<evidence type="ECO:0000256" key="21">
    <source>
        <dbReference type="SAM" id="MobiDB-lite"/>
    </source>
</evidence>
<reference evidence="25 26" key="2">
    <citation type="submission" date="2025-04" db="UniProtKB">
        <authorList>
            <consortium name="RefSeq"/>
        </authorList>
    </citation>
    <scope>IDENTIFICATION</scope>
    <source>
        <tissue evidence="25 26">Whole body</tissue>
    </source>
</reference>
<proteinExistence type="inferred from homology"/>
<feature type="region of interest" description="Disordered" evidence="21">
    <location>
        <begin position="431"/>
        <end position="454"/>
    </location>
</feature>
<keyword evidence="13" id="KW-0067">ATP-binding</keyword>
<evidence type="ECO:0000256" key="2">
    <source>
        <dbReference type="ARBA" id="ARBA00004496"/>
    </source>
</evidence>
<dbReference type="Gene3D" id="1.10.510.10">
    <property type="entry name" value="Transferase(Phosphotransferase) domain 1"/>
    <property type="match status" value="1"/>
</dbReference>
<dbReference type="GO" id="GO:0004674">
    <property type="term" value="F:protein serine/threonine kinase activity"/>
    <property type="evidence" value="ECO:0007669"/>
    <property type="project" value="UniProtKB-KW"/>
</dbReference>
<keyword evidence="12 23" id="KW-0418">Kinase</keyword>
<dbReference type="Gene3D" id="3.30.200.20">
    <property type="entry name" value="Phosphorylase Kinase, domain 1"/>
    <property type="match status" value="1"/>
</dbReference>